<accession>A0A7X6BNR6</accession>
<dbReference type="EMBL" id="JAATJM010000001">
    <property type="protein sequence ID" value="NJC41015.1"/>
    <property type="molecule type" value="Genomic_DNA"/>
</dbReference>
<dbReference type="Proteomes" id="UP000587415">
    <property type="component" value="Unassembled WGS sequence"/>
</dbReference>
<organism evidence="1 2">
    <name type="scientific">Brevundimonas alba</name>
    <dbReference type="NCBI Taxonomy" id="74314"/>
    <lineage>
        <taxon>Bacteria</taxon>
        <taxon>Pseudomonadati</taxon>
        <taxon>Pseudomonadota</taxon>
        <taxon>Alphaproteobacteria</taxon>
        <taxon>Caulobacterales</taxon>
        <taxon>Caulobacteraceae</taxon>
        <taxon>Brevundimonas</taxon>
    </lineage>
</organism>
<protein>
    <recommendedName>
        <fullName evidence="3">PRC-barrel domain-containing protein</fullName>
    </recommendedName>
</protein>
<dbReference type="AlphaFoldDB" id="A0A7X6BNR6"/>
<keyword evidence="2" id="KW-1185">Reference proteome</keyword>
<name>A0A7X6BNR6_9CAUL</name>
<evidence type="ECO:0000313" key="1">
    <source>
        <dbReference type="EMBL" id="NJC41015.1"/>
    </source>
</evidence>
<dbReference type="RefSeq" id="WP_168045846.1">
    <property type="nucleotide sequence ID" value="NZ_JAATJM010000001.1"/>
</dbReference>
<evidence type="ECO:0008006" key="3">
    <source>
        <dbReference type="Google" id="ProtNLM"/>
    </source>
</evidence>
<comment type="caution">
    <text evidence="1">The sequence shown here is derived from an EMBL/GenBank/DDBJ whole genome shotgun (WGS) entry which is preliminary data.</text>
</comment>
<proteinExistence type="predicted"/>
<sequence>MFPHTLIALSAFAFPPAALQVAAPPPPPIPVAAPAPDQSFPAGAEVLAVDGEPLGVLARVEITPGGERILHIRRPDGTTAIAPATVASRGERAIVLEWTRAEFETPPAAPAPEATPPTL</sequence>
<reference evidence="1 2" key="1">
    <citation type="submission" date="2020-03" db="EMBL/GenBank/DDBJ databases">
        <title>Genomic Encyclopedia of Type Strains, Phase IV (KMG-IV): sequencing the most valuable type-strain genomes for metagenomic binning, comparative biology and taxonomic classification.</title>
        <authorList>
            <person name="Goeker M."/>
        </authorList>
    </citation>
    <scope>NUCLEOTIDE SEQUENCE [LARGE SCALE GENOMIC DNA]</scope>
    <source>
        <strain evidence="1 2">DSM 4736</strain>
    </source>
</reference>
<gene>
    <name evidence="1" type="ORF">GGQ87_001273</name>
</gene>
<evidence type="ECO:0000313" key="2">
    <source>
        <dbReference type="Proteomes" id="UP000587415"/>
    </source>
</evidence>